<accession>X0U105</accession>
<proteinExistence type="predicted"/>
<feature type="region of interest" description="Disordered" evidence="1">
    <location>
        <begin position="1"/>
        <end position="34"/>
    </location>
</feature>
<feature type="non-terminal residue" evidence="2">
    <location>
        <position position="1"/>
    </location>
</feature>
<dbReference type="EMBL" id="BARS01010391">
    <property type="protein sequence ID" value="GAF93051.1"/>
    <property type="molecule type" value="Genomic_DNA"/>
</dbReference>
<dbReference type="AlphaFoldDB" id="X0U105"/>
<evidence type="ECO:0000256" key="1">
    <source>
        <dbReference type="SAM" id="MobiDB-lite"/>
    </source>
</evidence>
<evidence type="ECO:0000313" key="2">
    <source>
        <dbReference type="EMBL" id="GAF93051.1"/>
    </source>
</evidence>
<sequence length="34" mass="3687">APGFEDLPGRDEVEDVPETNLLDHLPVAPTQEEG</sequence>
<gene>
    <name evidence="2" type="ORF">S01H1_19273</name>
</gene>
<protein>
    <submittedName>
        <fullName evidence="2">Uncharacterized protein</fullName>
    </submittedName>
</protein>
<name>X0U105_9ZZZZ</name>
<reference evidence="2" key="1">
    <citation type="journal article" date="2014" name="Front. Microbiol.">
        <title>High frequency of phylogenetically diverse reductive dehalogenase-homologous genes in deep subseafloor sedimentary metagenomes.</title>
        <authorList>
            <person name="Kawai M."/>
            <person name="Futagami T."/>
            <person name="Toyoda A."/>
            <person name="Takaki Y."/>
            <person name="Nishi S."/>
            <person name="Hori S."/>
            <person name="Arai W."/>
            <person name="Tsubouchi T."/>
            <person name="Morono Y."/>
            <person name="Uchiyama I."/>
            <person name="Ito T."/>
            <person name="Fujiyama A."/>
            <person name="Inagaki F."/>
            <person name="Takami H."/>
        </authorList>
    </citation>
    <scope>NUCLEOTIDE SEQUENCE</scope>
    <source>
        <strain evidence="2">Expedition CK06-06</strain>
    </source>
</reference>
<comment type="caution">
    <text evidence="2">The sequence shown here is derived from an EMBL/GenBank/DDBJ whole genome shotgun (WGS) entry which is preliminary data.</text>
</comment>
<organism evidence="2">
    <name type="scientific">marine sediment metagenome</name>
    <dbReference type="NCBI Taxonomy" id="412755"/>
    <lineage>
        <taxon>unclassified sequences</taxon>
        <taxon>metagenomes</taxon>
        <taxon>ecological metagenomes</taxon>
    </lineage>
</organism>